<reference evidence="1 2" key="1">
    <citation type="submission" date="2016-02" db="EMBL/GenBank/DDBJ databases">
        <title>Genome sequence of Clostridium tepidiprofundi DSM 19306.</title>
        <authorList>
            <person name="Poehlein A."/>
            <person name="Daniel R."/>
        </authorList>
    </citation>
    <scope>NUCLEOTIDE SEQUENCE [LARGE SCALE GENOMIC DNA]</scope>
    <source>
        <strain evidence="1 2">DSM 19306</strain>
    </source>
</reference>
<dbReference type="PATRIC" id="fig|1121338.3.peg.1377"/>
<comment type="caution">
    <text evidence="1">The sequence shown here is derived from an EMBL/GenBank/DDBJ whole genome shotgun (WGS) entry which is preliminary data.</text>
</comment>
<gene>
    <name evidence="1" type="ORF">CLTEP_13410</name>
</gene>
<keyword evidence="2" id="KW-1185">Reference proteome</keyword>
<name>A0A151B497_9CLOT</name>
<sequence>MASFKLSMSLSETISYHFDIYFQYYIKIRSNRGDDIVKKMLPRVIAFIIITVVLLASSLKGCIMRQNSEKRLNIEVTKWDNFYEGNNIHFYYMNFNDDIVVDFGKKYRLDKLVNNENDLITALNYLIWLHDKTNIINKIGDNKEAKYIELNSEKKINVSSEEFKSLFTEGIAFLNIYARSGILRTENVIKGNGAYKVFEVWSKKYGKWIMVDVLNENIMERNGQPLSAIDVIYNGIENVNAIDAKKIVSLENETYSYDKKDSKYLSKMEKYFWSYSIPINNNNDNKNVNAYITFIPKGKIPQICTKEGFIPPTVFVNDKSMFNISPLVKYVNNKTDDKITFILSKSKEDSKKGVVSFIGGAFKNSVQVKDYFYSINGHDWINVNENYFFEFDVKPGENTISISKDGKNVERKIVLQNNIRVD</sequence>
<organism evidence="1 2">
    <name type="scientific">Clostridium tepidiprofundi DSM 19306</name>
    <dbReference type="NCBI Taxonomy" id="1121338"/>
    <lineage>
        <taxon>Bacteria</taxon>
        <taxon>Bacillati</taxon>
        <taxon>Bacillota</taxon>
        <taxon>Clostridia</taxon>
        <taxon>Eubacteriales</taxon>
        <taxon>Clostridiaceae</taxon>
        <taxon>Clostridium</taxon>
    </lineage>
</organism>
<evidence type="ECO:0000313" key="2">
    <source>
        <dbReference type="Proteomes" id="UP000075531"/>
    </source>
</evidence>
<dbReference type="EMBL" id="LTBA01000011">
    <property type="protein sequence ID" value="KYH34744.1"/>
    <property type="molecule type" value="Genomic_DNA"/>
</dbReference>
<accession>A0A151B497</accession>
<dbReference type="AlphaFoldDB" id="A0A151B497"/>
<dbReference type="STRING" id="1121338.CLTEP_13410"/>
<proteinExistence type="predicted"/>
<protein>
    <submittedName>
        <fullName evidence="1">Uncharacterized protein</fullName>
    </submittedName>
</protein>
<dbReference type="Proteomes" id="UP000075531">
    <property type="component" value="Unassembled WGS sequence"/>
</dbReference>
<evidence type="ECO:0000313" key="1">
    <source>
        <dbReference type="EMBL" id="KYH34744.1"/>
    </source>
</evidence>